<organism evidence="2 3">
    <name type="scientific">Rhodopseudomonas palustris</name>
    <dbReference type="NCBI Taxonomy" id="1076"/>
    <lineage>
        <taxon>Bacteria</taxon>
        <taxon>Pseudomonadati</taxon>
        <taxon>Pseudomonadota</taxon>
        <taxon>Alphaproteobacteria</taxon>
        <taxon>Hyphomicrobiales</taxon>
        <taxon>Nitrobacteraceae</taxon>
        <taxon>Rhodopseudomonas</taxon>
    </lineage>
</organism>
<name>A0A933RYJ6_RHOPL</name>
<reference evidence="2" key="1">
    <citation type="submission" date="2020-07" db="EMBL/GenBank/DDBJ databases">
        <title>Huge and variable diversity of episymbiotic CPR bacteria and DPANN archaea in groundwater ecosystems.</title>
        <authorList>
            <person name="He C.Y."/>
            <person name="Keren R."/>
            <person name="Whittaker M."/>
            <person name="Farag I.F."/>
            <person name="Doudna J."/>
            <person name="Cate J.H.D."/>
            <person name="Banfield J.F."/>
        </authorList>
    </citation>
    <scope>NUCLEOTIDE SEQUENCE</scope>
    <source>
        <strain evidence="2">NC_groundwater_1818_Pr3_B-0.1um_66_35</strain>
    </source>
</reference>
<protein>
    <recommendedName>
        <fullName evidence="4">DUF1640 domain-containing protein</fullName>
    </recommendedName>
</protein>
<evidence type="ECO:0000256" key="1">
    <source>
        <dbReference type="SAM" id="Phobius"/>
    </source>
</evidence>
<evidence type="ECO:0000313" key="2">
    <source>
        <dbReference type="EMBL" id="MBI5129749.1"/>
    </source>
</evidence>
<proteinExistence type="predicted"/>
<gene>
    <name evidence="2" type="ORF">HZA66_09925</name>
</gene>
<accession>A0A933RYJ6</accession>
<evidence type="ECO:0008006" key="4">
    <source>
        <dbReference type="Google" id="ProtNLM"/>
    </source>
</evidence>
<keyword evidence="1" id="KW-1133">Transmembrane helix</keyword>
<sequence length="85" mass="8915">MAFAFDTLGYAKRLRGAGVPNEQAEAHAEAAREFIMTELVTKTDLQAAMETQTLRLTVRLGGIVAAGFGMLAAAVGIAAALLRAH</sequence>
<dbReference type="AlphaFoldDB" id="A0A933RYJ6"/>
<dbReference type="EMBL" id="JACRJB010000025">
    <property type="protein sequence ID" value="MBI5129749.1"/>
    <property type="molecule type" value="Genomic_DNA"/>
</dbReference>
<keyword evidence="1" id="KW-0472">Membrane</keyword>
<dbReference type="Proteomes" id="UP000782519">
    <property type="component" value="Unassembled WGS sequence"/>
</dbReference>
<feature type="transmembrane region" description="Helical" evidence="1">
    <location>
        <begin position="60"/>
        <end position="82"/>
    </location>
</feature>
<comment type="caution">
    <text evidence="2">The sequence shown here is derived from an EMBL/GenBank/DDBJ whole genome shotgun (WGS) entry which is preliminary data.</text>
</comment>
<evidence type="ECO:0000313" key="3">
    <source>
        <dbReference type="Proteomes" id="UP000782519"/>
    </source>
</evidence>
<keyword evidence="1" id="KW-0812">Transmembrane</keyword>